<dbReference type="EMBL" id="MN739202">
    <property type="protein sequence ID" value="QHS93339.1"/>
    <property type="molecule type" value="Genomic_DNA"/>
</dbReference>
<accession>A0A6C0BP07</accession>
<reference evidence="1" key="1">
    <citation type="journal article" date="2020" name="Nature">
        <title>Giant virus diversity and host interactions through global metagenomics.</title>
        <authorList>
            <person name="Schulz F."/>
            <person name="Roux S."/>
            <person name="Paez-Espino D."/>
            <person name="Jungbluth S."/>
            <person name="Walsh D.A."/>
            <person name="Denef V.J."/>
            <person name="McMahon K.D."/>
            <person name="Konstantinidis K.T."/>
            <person name="Eloe-Fadrosh E.A."/>
            <person name="Kyrpides N.C."/>
            <person name="Woyke T."/>
        </authorList>
    </citation>
    <scope>NUCLEOTIDE SEQUENCE</scope>
    <source>
        <strain evidence="1">GVMAG-M-3300017989-17</strain>
    </source>
</reference>
<proteinExistence type="predicted"/>
<organism evidence="1">
    <name type="scientific">viral metagenome</name>
    <dbReference type="NCBI Taxonomy" id="1070528"/>
    <lineage>
        <taxon>unclassified sequences</taxon>
        <taxon>metagenomes</taxon>
        <taxon>organismal metagenomes</taxon>
    </lineage>
</organism>
<name>A0A6C0BP07_9ZZZZ</name>
<dbReference type="AlphaFoldDB" id="A0A6C0BP07"/>
<sequence length="126" mass="15182">MEFIAPFWDMLFRRCSVRSQVNLLLVCQRVYTIGMIDTNLMHRILLFKRYKQLKFHPKQTRENSVEIVRACAEGANYVLSEYLTPQMYLEIVQKWGSNLFFVPDEKKTRLGRHKNWWWNAIVIHST</sequence>
<evidence type="ECO:0000313" key="1">
    <source>
        <dbReference type="EMBL" id="QHS93339.1"/>
    </source>
</evidence>
<protein>
    <submittedName>
        <fullName evidence="1">Uncharacterized protein</fullName>
    </submittedName>
</protein>